<evidence type="ECO:0000256" key="6">
    <source>
        <dbReference type="ARBA" id="ARBA00023310"/>
    </source>
</evidence>
<reference evidence="7" key="2">
    <citation type="journal article" date="2021" name="Microbiome">
        <title>Successional dynamics and alternative stable states in a saline activated sludge microbial community over 9 years.</title>
        <authorList>
            <person name="Wang Y."/>
            <person name="Ye J."/>
            <person name="Ju F."/>
            <person name="Liu L."/>
            <person name="Boyd J.A."/>
            <person name="Deng Y."/>
            <person name="Parks D.H."/>
            <person name="Jiang X."/>
            <person name="Yin X."/>
            <person name="Woodcroft B.J."/>
            <person name="Tyson G.W."/>
            <person name="Hugenholtz P."/>
            <person name="Polz M.F."/>
            <person name="Zhang T."/>
        </authorList>
    </citation>
    <scope>NUCLEOTIDE SEQUENCE</scope>
    <source>
        <strain evidence="7">HKST-UBA09</strain>
    </source>
</reference>
<keyword evidence="5" id="KW-0472">Membrane</keyword>
<dbReference type="Pfam" id="PF00213">
    <property type="entry name" value="OSCP"/>
    <property type="match status" value="1"/>
</dbReference>
<dbReference type="InterPro" id="IPR000711">
    <property type="entry name" value="ATPase_OSCP/dsu"/>
</dbReference>
<proteinExistence type="predicted"/>
<dbReference type="GO" id="GO:0016020">
    <property type="term" value="C:membrane"/>
    <property type="evidence" value="ECO:0007669"/>
    <property type="project" value="UniProtKB-SubCell"/>
</dbReference>
<keyword evidence="6" id="KW-0066">ATP synthesis</keyword>
<dbReference type="Proteomes" id="UP000714915">
    <property type="component" value="Unassembled WGS sequence"/>
</dbReference>
<evidence type="ECO:0000313" key="8">
    <source>
        <dbReference type="Proteomes" id="UP000714915"/>
    </source>
</evidence>
<gene>
    <name evidence="7" type="ORF">KC669_01135</name>
</gene>
<accession>A0A955LAV2</accession>
<organism evidence="7 8">
    <name type="scientific">Candidatus Dojkabacteria bacterium</name>
    <dbReference type="NCBI Taxonomy" id="2099670"/>
    <lineage>
        <taxon>Bacteria</taxon>
        <taxon>Candidatus Dojkabacteria</taxon>
    </lineage>
</organism>
<evidence type="ECO:0000256" key="1">
    <source>
        <dbReference type="ARBA" id="ARBA00004370"/>
    </source>
</evidence>
<sequence length="80" mass="9142">MKKIGKIGSNKIIEVRTAHEINDESLLKRIEKRLGNEYEVRMILDPSIKGGIIVKDIPQNKLFDASVSDQLKQLKQQILN</sequence>
<comment type="subcellular location">
    <subcellularLocation>
        <location evidence="1">Membrane</location>
    </subcellularLocation>
</comment>
<dbReference type="GO" id="GO:0046933">
    <property type="term" value="F:proton-transporting ATP synthase activity, rotational mechanism"/>
    <property type="evidence" value="ECO:0007669"/>
    <property type="project" value="InterPro"/>
</dbReference>
<dbReference type="EMBL" id="JAGQLF010000008">
    <property type="protein sequence ID" value="MCA9386616.1"/>
    <property type="molecule type" value="Genomic_DNA"/>
</dbReference>
<reference evidence="7" key="1">
    <citation type="submission" date="2020-04" db="EMBL/GenBank/DDBJ databases">
        <authorList>
            <person name="Zhang T."/>
        </authorList>
    </citation>
    <scope>NUCLEOTIDE SEQUENCE</scope>
    <source>
        <strain evidence="7">HKST-UBA09</strain>
    </source>
</reference>
<evidence type="ECO:0000256" key="4">
    <source>
        <dbReference type="ARBA" id="ARBA00023065"/>
    </source>
</evidence>
<evidence type="ECO:0000256" key="2">
    <source>
        <dbReference type="ARBA" id="ARBA00022448"/>
    </source>
</evidence>
<keyword evidence="2" id="KW-0813">Transport</keyword>
<evidence type="ECO:0000313" key="7">
    <source>
        <dbReference type="EMBL" id="MCA9386616.1"/>
    </source>
</evidence>
<evidence type="ECO:0000256" key="3">
    <source>
        <dbReference type="ARBA" id="ARBA00022781"/>
    </source>
</evidence>
<comment type="caution">
    <text evidence="7">The sequence shown here is derived from an EMBL/GenBank/DDBJ whole genome shotgun (WGS) entry which is preliminary data.</text>
</comment>
<protein>
    <submittedName>
        <fullName evidence="7">F0F1 ATP synthase subunit delta</fullName>
    </submittedName>
</protein>
<keyword evidence="3" id="KW-0375">Hydrogen ion transport</keyword>
<dbReference type="AlphaFoldDB" id="A0A955LAV2"/>
<keyword evidence="4" id="KW-0406">Ion transport</keyword>
<name>A0A955LAV2_9BACT</name>
<evidence type="ECO:0000256" key="5">
    <source>
        <dbReference type="ARBA" id="ARBA00023136"/>
    </source>
</evidence>